<dbReference type="Gene3D" id="3.40.50.720">
    <property type="entry name" value="NAD(P)-binding Rossmann-like Domain"/>
    <property type="match status" value="1"/>
</dbReference>
<dbReference type="EMBL" id="PXYT01000056">
    <property type="protein sequence ID" value="PSR25349.1"/>
    <property type="molecule type" value="Genomic_DNA"/>
</dbReference>
<dbReference type="Pfam" id="PF13380">
    <property type="entry name" value="CoA_binding_2"/>
    <property type="match status" value="1"/>
</dbReference>
<dbReference type="InterPro" id="IPR000182">
    <property type="entry name" value="GNAT_dom"/>
</dbReference>
<dbReference type="CDD" id="cd04301">
    <property type="entry name" value="NAT_SF"/>
    <property type="match status" value="1"/>
</dbReference>
<dbReference type="InterPro" id="IPR032875">
    <property type="entry name" value="Succ_CoA_lig_flav_dom"/>
</dbReference>
<dbReference type="InterPro" id="IPR036291">
    <property type="entry name" value="NAD(P)-bd_dom_sf"/>
</dbReference>
<reference evidence="2 3" key="1">
    <citation type="journal article" date="2014" name="BMC Genomics">
        <title>Comparison of environmental and isolate Sulfobacillus genomes reveals diverse carbon, sulfur, nitrogen, and hydrogen metabolisms.</title>
        <authorList>
            <person name="Justice N.B."/>
            <person name="Norman A."/>
            <person name="Brown C.T."/>
            <person name="Singh A."/>
            <person name="Thomas B.C."/>
            <person name="Banfield J.F."/>
        </authorList>
    </citation>
    <scope>NUCLEOTIDE SEQUENCE [LARGE SCALE GENOMIC DNA]</scope>
    <source>
        <strain evidence="2">AMDSBA1</strain>
    </source>
</reference>
<name>A0A2T2WSX4_9FIRM</name>
<evidence type="ECO:0000259" key="1">
    <source>
        <dbReference type="PROSITE" id="PS51186"/>
    </source>
</evidence>
<sequence length="782" mass="85741">MAMARIILRDGRVADLREAHPTQSDHRMLSELFRHASPDALYHRFFHVVKEVTEADIDRMILAGDRGRSLVCVAQNQILGIGHYVMVSDTTAEVAFFVDERVQGRGLGTLLLEHLAEIAWRRGVLQFEAYVLSENRRMLKVFQDSGYEIHERHESGVVHLVLPLQQTERIHALAGAREKLATAASVRWFFEPSVIAVVGASRDSHRLGHLLLQHVLQGPFTRVVYPVNPSAHAVLGVRAYPSVKEVPDPVDLAVIVVPRDLVIGVIGDCIDAHVQAVLVTSAGFSDQDELGAQLEKEITQMLRHEGIRLVGPNSLGIINTDEKLNMNASFSPRLPPRGTVAIASQTGALGIAILDYASRMGVGVSSFVSTGNKADVSSNDLLQYWEDDPDTQTILLYLESFGNPRKFNRIARRITQHKPILVVKSARGPDAVLAPEASPQHYEDDTIVKALFQQTGIIRADTLQELFDVAALLTSMPLPEGKRVQVIANASGAAVITVDSLKVGGMRLARPPVDLGFTALGPRYYEEVRKALNDPEVDAIIVLFIPVGISEATAVSHAIQQAVQETGLVKPIVANFLTTGPEPVDYIDGGSFRIPVYPFPELAVRALVQVSRYASYRRQPLGHLPDLDGVNTAQARALVHSWQTPQEKLVLEADKALLLLKEAGVVPEISPGAQNSALDVGIHCWTDSLFGPVMTARPQNNVSYCRLIPLTDRDAAALARDVLKSEKFPDSVQQNFTDLLLRISRLIDDVPEIMELTMNQVTVSAEGRVIRDASVLLEPRSG</sequence>
<comment type="caution">
    <text evidence="2">The sequence shown here is derived from an EMBL/GenBank/DDBJ whole genome shotgun (WGS) entry which is preliminary data.</text>
</comment>
<dbReference type="Gene3D" id="3.30.470.20">
    <property type="entry name" value="ATP-grasp fold, B domain"/>
    <property type="match status" value="1"/>
</dbReference>
<dbReference type="PANTHER" id="PTHR42793:SF1">
    <property type="entry name" value="PEPTIDYL-LYSINE N-ACETYLTRANSFERASE PATZ"/>
    <property type="match status" value="1"/>
</dbReference>
<dbReference type="SUPFAM" id="SSF52210">
    <property type="entry name" value="Succinyl-CoA synthetase domains"/>
    <property type="match status" value="2"/>
</dbReference>
<dbReference type="PROSITE" id="PS51186">
    <property type="entry name" value="GNAT"/>
    <property type="match status" value="1"/>
</dbReference>
<dbReference type="SMART" id="SM00881">
    <property type="entry name" value="CoA_binding"/>
    <property type="match status" value="1"/>
</dbReference>
<dbReference type="Gene3D" id="3.40.50.261">
    <property type="entry name" value="Succinyl-CoA synthetase domains"/>
    <property type="match status" value="2"/>
</dbReference>
<evidence type="ECO:0000313" key="2">
    <source>
        <dbReference type="EMBL" id="PSR25349.1"/>
    </source>
</evidence>
<dbReference type="InterPro" id="IPR003781">
    <property type="entry name" value="CoA-bd"/>
</dbReference>
<protein>
    <submittedName>
        <fullName evidence="2">CoA-binding protein</fullName>
    </submittedName>
</protein>
<dbReference type="Pfam" id="PF13607">
    <property type="entry name" value="Succ_CoA_lig"/>
    <property type="match status" value="1"/>
</dbReference>
<organism evidence="2 3">
    <name type="scientific">Sulfobacillus benefaciens</name>
    <dbReference type="NCBI Taxonomy" id="453960"/>
    <lineage>
        <taxon>Bacteria</taxon>
        <taxon>Bacillati</taxon>
        <taxon>Bacillota</taxon>
        <taxon>Clostridia</taxon>
        <taxon>Eubacteriales</taxon>
        <taxon>Clostridiales Family XVII. Incertae Sedis</taxon>
        <taxon>Sulfobacillus</taxon>
    </lineage>
</organism>
<dbReference type="SUPFAM" id="SSF55729">
    <property type="entry name" value="Acyl-CoA N-acyltransferases (Nat)"/>
    <property type="match status" value="1"/>
</dbReference>
<dbReference type="Pfam" id="PF00583">
    <property type="entry name" value="Acetyltransf_1"/>
    <property type="match status" value="1"/>
</dbReference>
<dbReference type="Proteomes" id="UP000242699">
    <property type="component" value="Unassembled WGS sequence"/>
</dbReference>
<evidence type="ECO:0000313" key="3">
    <source>
        <dbReference type="Proteomes" id="UP000242699"/>
    </source>
</evidence>
<accession>A0A2T2WSX4</accession>
<dbReference type="GO" id="GO:0016747">
    <property type="term" value="F:acyltransferase activity, transferring groups other than amino-acyl groups"/>
    <property type="evidence" value="ECO:0007669"/>
    <property type="project" value="InterPro"/>
</dbReference>
<dbReference type="PANTHER" id="PTHR42793">
    <property type="entry name" value="COA BINDING DOMAIN CONTAINING PROTEIN"/>
    <property type="match status" value="1"/>
</dbReference>
<dbReference type="AlphaFoldDB" id="A0A2T2WSX4"/>
<proteinExistence type="predicted"/>
<feature type="domain" description="N-acetyltransferase" evidence="1">
    <location>
        <begin position="14"/>
        <end position="169"/>
    </location>
</feature>
<gene>
    <name evidence="2" type="ORF">C7B43_17000</name>
</gene>
<dbReference type="InterPro" id="IPR016102">
    <property type="entry name" value="Succinyl-CoA_synth-like"/>
</dbReference>
<dbReference type="Gene3D" id="3.40.630.30">
    <property type="match status" value="1"/>
</dbReference>
<dbReference type="SUPFAM" id="SSF51735">
    <property type="entry name" value="NAD(P)-binding Rossmann-fold domains"/>
    <property type="match status" value="1"/>
</dbReference>
<dbReference type="InterPro" id="IPR016181">
    <property type="entry name" value="Acyl_CoA_acyltransferase"/>
</dbReference>